<sequence>MKLRGYLSQLGLIAPFLSVAAGVSLYFLFPDERLSALIFIGVSLVGLLIAIWMMSSQAKMFREAIDKLSERAEQVARGEFEEPIMVEGPQELQELASQLNDMTWKLKQVVKNEIAASKEEQASDPIVMDDADESMTMWLNAYLRNQFDHEQAVRTNLEFLKSEKDQFIMLLNEIIHLNRESKEPMEQLQVEPQVTAVLSQFNHRFKEKELYVSVDVPEWLPPITMGGYALQKILSSLCEFAWSRSPKEGSLHIQALSNRSGWVDISFTFENEGASNSGFEVEPIYLRVARLMIEQFGGSMKLQQTEGVGSCLSFAIPAK</sequence>
<evidence type="ECO:0000256" key="4">
    <source>
        <dbReference type="ARBA" id="ARBA00022679"/>
    </source>
</evidence>
<protein>
    <submittedName>
        <fullName evidence="8">HAMP domain-containing protein</fullName>
    </submittedName>
</protein>
<keyword evidence="3" id="KW-0597">Phosphoprotein</keyword>
<keyword evidence="9" id="KW-1185">Reference proteome</keyword>
<dbReference type="EMBL" id="JBHUMM010000045">
    <property type="protein sequence ID" value="MFD2673674.1"/>
    <property type="molecule type" value="Genomic_DNA"/>
</dbReference>
<keyword evidence="2" id="KW-1003">Cell membrane</keyword>
<feature type="domain" description="HAMP" evidence="7">
    <location>
        <begin position="59"/>
        <end position="111"/>
    </location>
</feature>
<dbReference type="SUPFAM" id="SSF158472">
    <property type="entry name" value="HAMP domain-like"/>
    <property type="match status" value="1"/>
</dbReference>
<keyword evidence="6" id="KW-0812">Transmembrane</keyword>
<dbReference type="InterPro" id="IPR036890">
    <property type="entry name" value="HATPase_C_sf"/>
</dbReference>
<evidence type="ECO:0000256" key="1">
    <source>
        <dbReference type="ARBA" id="ARBA00004651"/>
    </source>
</evidence>
<organism evidence="8 9">
    <name type="scientific">Marinicrinis sediminis</name>
    <dbReference type="NCBI Taxonomy" id="1652465"/>
    <lineage>
        <taxon>Bacteria</taxon>
        <taxon>Bacillati</taxon>
        <taxon>Bacillota</taxon>
        <taxon>Bacilli</taxon>
        <taxon>Bacillales</taxon>
        <taxon>Paenibacillaceae</taxon>
    </lineage>
</organism>
<evidence type="ECO:0000256" key="6">
    <source>
        <dbReference type="SAM" id="Phobius"/>
    </source>
</evidence>
<dbReference type="SUPFAM" id="SSF55874">
    <property type="entry name" value="ATPase domain of HSP90 chaperone/DNA topoisomerase II/histidine kinase"/>
    <property type="match status" value="1"/>
</dbReference>
<gene>
    <name evidence="8" type="ORF">ACFSUC_19160</name>
</gene>
<accession>A0ABW5RGL0</accession>
<dbReference type="PROSITE" id="PS50885">
    <property type="entry name" value="HAMP"/>
    <property type="match status" value="1"/>
</dbReference>
<evidence type="ECO:0000313" key="9">
    <source>
        <dbReference type="Proteomes" id="UP001597497"/>
    </source>
</evidence>
<proteinExistence type="predicted"/>
<dbReference type="Proteomes" id="UP001597497">
    <property type="component" value="Unassembled WGS sequence"/>
</dbReference>
<keyword evidence="6" id="KW-1133">Transmembrane helix</keyword>
<dbReference type="RefSeq" id="WP_379931257.1">
    <property type="nucleotide sequence ID" value="NZ_JBHUMM010000045.1"/>
</dbReference>
<feature type="transmembrane region" description="Helical" evidence="6">
    <location>
        <begin position="12"/>
        <end position="29"/>
    </location>
</feature>
<feature type="transmembrane region" description="Helical" evidence="6">
    <location>
        <begin position="35"/>
        <end position="54"/>
    </location>
</feature>
<evidence type="ECO:0000256" key="5">
    <source>
        <dbReference type="ARBA" id="ARBA00023136"/>
    </source>
</evidence>
<comment type="caution">
    <text evidence="8">The sequence shown here is derived from an EMBL/GenBank/DDBJ whole genome shotgun (WGS) entry which is preliminary data.</text>
</comment>
<dbReference type="SMART" id="SM00304">
    <property type="entry name" value="HAMP"/>
    <property type="match status" value="1"/>
</dbReference>
<keyword evidence="4" id="KW-0808">Transferase</keyword>
<reference evidence="9" key="1">
    <citation type="journal article" date="2019" name="Int. J. Syst. Evol. Microbiol.">
        <title>The Global Catalogue of Microorganisms (GCM) 10K type strain sequencing project: providing services to taxonomists for standard genome sequencing and annotation.</title>
        <authorList>
            <consortium name="The Broad Institute Genomics Platform"/>
            <consortium name="The Broad Institute Genome Sequencing Center for Infectious Disease"/>
            <person name="Wu L."/>
            <person name="Ma J."/>
        </authorList>
    </citation>
    <scope>NUCLEOTIDE SEQUENCE [LARGE SCALE GENOMIC DNA]</scope>
    <source>
        <strain evidence="9">KCTC 33676</strain>
    </source>
</reference>
<evidence type="ECO:0000259" key="7">
    <source>
        <dbReference type="PROSITE" id="PS50885"/>
    </source>
</evidence>
<dbReference type="Pfam" id="PF00672">
    <property type="entry name" value="HAMP"/>
    <property type="match status" value="1"/>
</dbReference>
<dbReference type="Gene3D" id="6.10.340.10">
    <property type="match status" value="1"/>
</dbReference>
<evidence type="ECO:0000256" key="3">
    <source>
        <dbReference type="ARBA" id="ARBA00022553"/>
    </source>
</evidence>
<keyword evidence="5 6" id="KW-0472">Membrane</keyword>
<evidence type="ECO:0000256" key="2">
    <source>
        <dbReference type="ARBA" id="ARBA00022475"/>
    </source>
</evidence>
<dbReference type="InterPro" id="IPR003660">
    <property type="entry name" value="HAMP_dom"/>
</dbReference>
<name>A0ABW5RGL0_9BACL</name>
<comment type="subcellular location">
    <subcellularLocation>
        <location evidence="1">Cell membrane</location>
        <topology evidence="1">Multi-pass membrane protein</topology>
    </subcellularLocation>
</comment>
<dbReference type="Gene3D" id="3.30.565.10">
    <property type="entry name" value="Histidine kinase-like ATPase, C-terminal domain"/>
    <property type="match status" value="1"/>
</dbReference>
<dbReference type="CDD" id="cd06225">
    <property type="entry name" value="HAMP"/>
    <property type="match status" value="1"/>
</dbReference>
<evidence type="ECO:0000313" key="8">
    <source>
        <dbReference type="EMBL" id="MFD2673674.1"/>
    </source>
</evidence>